<evidence type="ECO:0000256" key="2">
    <source>
        <dbReference type="SAM" id="Phobius"/>
    </source>
</evidence>
<keyword evidence="2" id="KW-0812">Transmembrane</keyword>
<keyword evidence="4" id="KW-1185">Reference proteome</keyword>
<evidence type="ECO:0008006" key="5">
    <source>
        <dbReference type="Google" id="ProtNLM"/>
    </source>
</evidence>
<evidence type="ECO:0000313" key="4">
    <source>
        <dbReference type="Proteomes" id="UP000262882"/>
    </source>
</evidence>
<accession>A0A372GHF1</accession>
<proteinExistence type="predicted"/>
<dbReference type="Proteomes" id="UP000262882">
    <property type="component" value="Unassembled WGS sequence"/>
</dbReference>
<sequence length="383" mass="41596">MTLPPGQPSPDRTDPVASTIEDTAGDIDGAAPSPPARPLSLRPSRRPLLWTVPLAAVTAGVAARAIGPFHMAVIFSVLVMITVWLITLSLKLLRGWTEVDTDGIRNRLIRGTTEIAWRDVTGVAVTPTLFGRIVIVHRRKTKPVQLTAPRVGLLARDPRFDATVDALAALAPQRMSVRRSPAPPLRIAYAALLLILGTGATLVWSPWLDAWWPGREEAVSLPRACAVADPALASRLVPGHKGPSVNHNDGRLAPSSDCMYSDRKDGDLKIRVALERRNGFTGATEGARDGYADSRRSAITQARRWAGDGTGWSVTTGDVSGLGDQAWRSVAARRGEEVTDVRLVVRHRNVLLDIEYTARRPKEQAVADAERLARTVLGRTEFR</sequence>
<feature type="region of interest" description="Disordered" evidence="1">
    <location>
        <begin position="238"/>
        <end position="258"/>
    </location>
</feature>
<reference evidence="3 4" key="1">
    <citation type="submission" date="2018-08" db="EMBL/GenBank/DDBJ databases">
        <title>Actinomadura spongicola sp. nov., isolated from marine sponge Leucetta chagosensis.</title>
        <authorList>
            <person name="Li L."/>
            <person name="Lin H.W."/>
        </authorList>
    </citation>
    <scope>NUCLEOTIDE SEQUENCE [LARGE SCALE GENOMIC DNA]</scope>
    <source>
        <strain evidence="3 4">LHW52907</strain>
    </source>
</reference>
<protein>
    <recommendedName>
        <fullName evidence="5">PH domain-containing protein</fullName>
    </recommendedName>
</protein>
<name>A0A372GHF1_9ACTN</name>
<keyword evidence="2" id="KW-0472">Membrane</keyword>
<evidence type="ECO:0000256" key="1">
    <source>
        <dbReference type="SAM" id="MobiDB-lite"/>
    </source>
</evidence>
<dbReference type="AlphaFoldDB" id="A0A372GHF1"/>
<dbReference type="EMBL" id="QVNQ01000004">
    <property type="protein sequence ID" value="RFS84806.1"/>
    <property type="molecule type" value="Genomic_DNA"/>
</dbReference>
<keyword evidence="2" id="KW-1133">Transmembrane helix</keyword>
<gene>
    <name evidence="3" type="ORF">D0T12_14900</name>
</gene>
<feature type="transmembrane region" description="Helical" evidence="2">
    <location>
        <begin position="72"/>
        <end position="93"/>
    </location>
</feature>
<dbReference type="RefSeq" id="WP_117400145.1">
    <property type="nucleotide sequence ID" value="NZ_QVNQ01000004.1"/>
</dbReference>
<comment type="caution">
    <text evidence="3">The sequence shown here is derived from an EMBL/GenBank/DDBJ whole genome shotgun (WGS) entry which is preliminary data.</text>
</comment>
<evidence type="ECO:0000313" key="3">
    <source>
        <dbReference type="EMBL" id="RFS84806.1"/>
    </source>
</evidence>
<dbReference type="OrthoDB" id="3480835at2"/>
<organism evidence="3 4">
    <name type="scientific">Actinomadura spongiicola</name>
    <dbReference type="NCBI Taxonomy" id="2303421"/>
    <lineage>
        <taxon>Bacteria</taxon>
        <taxon>Bacillati</taxon>
        <taxon>Actinomycetota</taxon>
        <taxon>Actinomycetes</taxon>
        <taxon>Streptosporangiales</taxon>
        <taxon>Thermomonosporaceae</taxon>
        <taxon>Actinomadura</taxon>
    </lineage>
</organism>
<feature type="region of interest" description="Disordered" evidence="1">
    <location>
        <begin position="1"/>
        <end position="40"/>
    </location>
</feature>
<feature type="transmembrane region" description="Helical" evidence="2">
    <location>
        <begin position="187"/>
        <end position="207"/>
    </location>
</feature>